<evidence type="ECO:0000313" key="3">
    <source>
        <dbReference type="EMBL" id="RFU75141.1"/>
    </source>
</evidence>
<dbReference type="OrthoDB" id="4084551at2759"/>
<keyword evidence="1" id="KW-0472">Membrane</keyword>
<gene>
    <name evidence="3" type="ORF">TARUN_7096</name>
</gene>
<dbReference type="AlphaFoldDB" id="A0A395NGU8"/>
<dbReference type="Pfam" id="PF14610">
    <property type="entry name" value="Psg1"/>
    <property type="match status" value="1"/>
</dbReference>
<evidence type="ECO:0000313" key="4">
    <source>
        <dbReference type="Proteomes" id="UP000266272"/>
    </source>
</evidence>
<feature type="transmembrane region" description="Helical" evidence="1">
    <location>
        <begin position="264"/>
        <end position="283"/>
    </location>
</feature>
<organism evidence="3 4">
    <name type="scientific">Trichoderma arundinaceum</name>
    <dbReference type="NCBI Taxonomy" id="490622"/>
    <lineage>
        <taxon>Eukaryota</taxon>
        <taxon>Fungi</taxon>
        <taxon>Dikarya</taxon>
        <taxon>Ascomycota</taxon>
        <taxon>Pezizomycotina</taxon>
        <taxon>Sordariomycetes</taxon>
        <taxon>Hypocreomycetidae</taxon>
        <taxon>Hypocreales</taxon>
        <taxon>Hypocreaceae</taxon>
        <taxon>Trichoderma</taxon>
    </lineage>
</organism>
<feature type="chain" id="PRO_5017248657" evidence="2">
    <location>
        <begin position="21"/>
        <end position="389"/>
    </location>
</feature>
<sequence length="389" mass="42955">MHAIAVLGAAAAALYSSVAAMPTAAPSPQLEALEALHRRAHLQPRADPTAPWVTVGDEGTPVKTITPKATTVSGTPTLVDVAPHDITATVYTWTSWGDITTSTGRPPNPTALSKNNDGVFSRCYNKDGEDAPFCTPYKNSTLLTGNTYYITWDPDYYNKTSFKTNTTYEITVRLDYLNKTSNEWVKLETYDSDRVPASWGFWPMKVNKDMLKGEKTNNVTITLLVAPQGTNDKNASIALPVAFQNPGFPQNSEPQVPKGRTLSIALPLAFASIVFIIVGVFMWNRKTRRIELGNIMSRSRHGYSGRKARRHFFRSKDAANIQLHNADDHLSDGDYHDAPIPARRDSEALGSLAGTPIHETFEQQGTTGGHRNAFRDEMARQNQERRGGY</sequence>
<protein>
    <submittedName>
        <fullName evidence="3">Uncharacterized protein</fullName>
    </submittedName>
</protein>
<keyword evidence="1" id="KW-1133">Transmembrane helix</keyword>
<reference evidence="3 4" key="1">
    <citation type="journal article" date="2018" name="PLoS Pathog.">
        <title>Evolution of structural diversity of trichothecenes, a family of toxins produced by plant pathogenic and entomopathogenic fungi.</title>
        <authorList>
            <person name="Proctor R.H."/>
            <person name="McCormick S.P."/>
            <person name="Kim H.S."/>
            <person name="Cardoza R.E."/>
            <person name="Stanley A.M."/>
            <person name="Lindo L."/>
            <person name="Kelly A."/>
            <person name="Brown D.W."/>
            <person name="Lee T."/>
            <person name="Vaughan M.M."/>
            <person name="Alexander N.J."/>
            <person name="Busman M."/>
            <person name="Gutierrez S."/>
        </authorList>
    </citation>
    <scope>NUCLEOTIDE SEQUENCE [LARGE SCALE GENOMIC DNA]</scope>
    <source>
        <strain evidence="3 4">IBT 40837</strain>
    </source>
</reference>
<comment type="caution">
    <text evidence="3">The sequence shown here is derived from an EMBL/GenBank/DDBJ whole genome shotgun (WGS) entry which is preliminary data.</text>
</comment>
<dbReference type="EMBL" id="PXOA01000466">
    <property type="protein sequence ID" value="RFU75141.1"/>
    <property type="molecule type" value="Genomic_DNA"/>
</dbReference>
<evidence type="ECO:0000256" key="1">
    <source>
        <dbReference type="SAM" id="Phobius"/>
    </source>
</evidence>
<name>A0A395NGU8_TRIAR</name>
<accession>A0A395NGU8</accession>
<keyword evidence="4" id="KW-1185">Reference proteome</keyword>
<keyword evidence="2" id="KW-0732">Signal</keyword>
<keyword evidence="1" id="KW-0812">Transmembrane</keyword>
<feature type="signal peptide" evidence="2">
    <location>
        <begin position="1"/>
        <end position="20"/>
    </location>
</feature>
<evidence type="ECO:0000256" key="2">
    <source>
        <dbReference type="SAM" id="SignalP"/>
    </source>
</evidence>
<proteinExistence type="predicted"/>
<dbReference type="InterPro" id="IPR028000">
    <property type="entry name" value="Pma1"/>
</dbReference>
<dbReference type="Proteomes" id="UP000266272">
    <property type="component" value="Unassembled WGS sequence"/>
</dbReference>